<accession>A0ABQ4X3W5</accession>
<dbReference type="EMBL" id="BQNB010009157">
    <property type="protein sequence ID" value="GJS59551.1"/>
    <property type="molecule type" value="Genomic_DNA"/>
</dbReference>
<reference evidence="2" key="1">
    <citation type="journal article" date="2022" name="Int. J. Mol. Sci.">
        <title>Draft Genome of Tanacetum Coccineum: Genomic Comparison of Closely Related Tanacetum-Family Plants.</title>
        <authorList>
            <person name="Yamashiro T."/>
            <person name="Shiraishi A."/>
            <person name="Nakayama K."/>
            <person name="Satake H."/>
        </authorList>
    </citation>
    <scope>NUCLEOTIDE SEQUENCE</scope>
</reference>
<name>A0ABQ4X3W5_9ASTR</name>
<dbReference type="Proteomes" id="UP001151760">
    <property type="component" value="Unassembled WGS sequence"/>
</dbReference>
<proteinExistence type="predicted"/>
<gene>
    <name evidence="2" type="ORF">Tco_0654335</name>
</gene>
<sequence length="292" mass="33015">MASDGSDPDAEYALSKLLQMGTVAEYQNEFEMLIKRVTTPKSLLKSFYISGLKPALQCALFRSNPKTLEEAFSLALAAEARFTNQQLWELLRSYPLTSGEAFFRARITEARFEDENNQAVDTNVGDQEDPNVKEKQEVKKADDLIENIKDEEGKNVKDAFETPPGTVTVIEDVRIESVDEDELNIVISVLKDGDGEFDDRLNEINLDLSHEFVIRVLKNRDVFGESLVVLLNPIWVPILWGVSGVNKSSFANKDVAMGKEAKRIWDPGIKIFFRHHLEDKVIVKEWGMIHPG</sequence>
<comment type="caution">
    <text evidence="2">The sequence shown here is derived from an EMBL/GenBank/DDBJ whole genome shotgun (WGS) entry which is preliminary data.</text>
</comment>
<reference evidence="2" key="2">
    <citation type="submission" date="2022-01" db="EMBL/GenBank/DDBJ databases">
        <authorList>
            <person name="Yamashiro T."/>
            <person name="Shiraishi A."/>
            <person name="Satake H."/>
            <person name="Nakayama K."/>
        </authorList>
    </citation>
    <scope>NUCLEOTIDE SEQUENCE</scope>
</reference>
<evidence type="ECO:0000313" key="3">
    <source>
        <dbReference type="Proteomes" id="UP001151760"/>
    </source>
</evidence>
<feature type="region of interest" description="Disordered" evidence="1">
    <location>
        <begin position="117"/>
        <end position="137"/>
    </location>
</feature>
<evidence type="ECO:0000256" key="1">
    <source>
        <dbReference type="SAM" id="MobiDB-lite"/>
    </source>
</evidence>
<organism evidence="2 3">
    <name type="scientific">Tanacetum coccineum</name>
    <dbReference type="NCBI Taxonomy" id="301880"/>
    <lineage>
        <taxon>Eukaryota</taxon>
        <taxon>Viridiplantae</taxon>
        <taxon>Streptophyta</taxon>
        <taxon>Embryophyta</taxon>
        <taxon>Tracheophyta</taxon>
        <taxon>Spermatophyta</taxon>
        <taxon>Magnoliopsida</taxon>
        <taxon>eudicotyledons</taxon>
        <taxon>Gunneridae</taxon>
        <taxon>Pentapetalae</taxon>
        <taxon>asterids</taxon>
        <taxon>campanulids</taxon>
        <taxon>Asterales</taxon>
        <taxon>Asteraceae</taxon>
        <taxon>Asteroideae</taxon>
        <taxon>Anthemideae</taxon>
        <taxon>Anthemidinae</taxon>
        <taxon>Tanacetum</taxon>
    </lineage>
</organism>
<keyword evidence="3" id="KW-1185">Reference proteome</keyword>
<evidence type="ECO:0008006" key="4">
    <source>
        <dbReference type="Google" id="ProtNLM"/>
    </source>
</evidence>
<evidence type="ECO:0000313" key="2">
    <source>
        <dbReference type="EMBL" id="GJS59551.1"/>
    </source>
</evidence>
<protein>
    <recommendedName>
        <fullName evidence="4">Retrotransposon gag domain-containing protein</fullName>
    </recommendedName>
</protein>